<dbReference type="SUPFAM" id="SSF50965">
    <property type="entry name" value="Galactose oxidase, central domain"/>
    <property type="match status" value="1"/>
</dbReference>
<dbReference type="PANTHER" id="PTHR35546:SF25">
    <property type="entry name" value="F-BOX DOMAIN-CONTAINING PROTEIN"/>
    <property type="match status" value="1"/>
</dbReference>
<reference evidence="3" key="1">
    <citation type="journal article" date="2011" name="Nat. Genet.">
        <title>The Arabidopsis lyrata genome sequence and the basis of rapid genome size change.</title>
        <authorList>
            <person name="Hu T.T."/>
            <person name="Pattyn P."/>
            <person name="Bakker E.G."/>
            <person name="Cao J."/>
            <person name="Cheng J.-F."/>
            <person name="Clark R.M."/>
            <person name="Fahlgren N."/>
            <person name="Fawcett J.A."/>
            <person name="Grimwood J."/>
            <person name="Gundlach H."/>
            <person name="Haberer G."/>
            <person name="Hollister J.D."/>
            <person name="Ossowski S."/>
            <person name="Ottilar R.P."/>
            <person name="Salamov A.A."/>
            <person name="Schneeberger K."/>
            <person name="Spannagl M."/>
            <person name="Wang X."/>
            <person name="Yang L."/>
            <person name="Nasrallah M.E."/>
            <person name="Bergelson J."/>
            <person name="Carrington J.C."/>
            <person name="Gaut B.S."/>
            <person name="Schmutz J."/>
            <person name="Mayer K.F.X."/>
            <person name="Van de Peer Y."/>
            <person name="Grigoriev I.V."/>
            <person name="Nordborg M."/>
            <person name="Weigel D."/>
            <person name="Guo Y.-L."/>
        </authorList>
    </citation>
    <scope>NUCLEOTIDE SEQUENCE [LARGE SCALE GENOMIC DNA]</scope>
    <source>
        <strain evidence="3">cv. MN47</strain>
    </source>
</reference>
<feature type="domain" description="F-box" evidence="1">
    <location>
        <begin position="4"/>
        <end position="44"/>
    </location>
</feature>
<dbReference type="EMBL" id="GL348715">
    <property type="protein sequence ID" value="EFH61891.1"/>
    <property type="molecule type" value="Genomic_DNA"/>
</dbReference>
<dbReference type="Pfam" id="PF00646">
    <property type="entry name" value="F-box"/>
    <property type="match status" value="1"/>
</dbReference>
<dbReference type="AlphaFoldDB" id="D7L513"/>
<dbReference type="STRING" id="81972.D7L513"/>
<sequence>MESFTEDLWGIILARLPLRSITSSKLVCKQWKSIVESPVFRQLFLSHHQNSHSSWSLIYKHWPVEVVAHYGCAIWGLTRSLGSYLSSFLSKTFETHNEKVRVLAYTNVGLILIGLGSDLKNPTYYVANPISQQCVKIPPRPLRPLGVLSLVVYSSETGLWSFNTLQSHPQLHSMTYIDPITLNGNIYWMGFNLDVGELLVSHDLYSESDQCRVILFPNDGTGKKFPRNCTISQDFLIYMNMVYENRAYKLRVWRLKSGEWQLVSEIPSVTSLDYFPLGINPFHGDIMYMWSKMDRHFSSINLYKGQIGRHNNLERSSHGRTLRFAREWDPDEDRIYIPFISRFLLPRWLHPIPSSPS</sequence>
<evidence type="ECO:0000259" key="1">
    <source>
        <dbReference type="SMART" id="SM00256"/>
    </source>
</evidence>
<dbReference type="InterPro" id="IPR036047">
    <property type="entry name" value="F-box-like_dom_sf"/>
</dbReference>
<protein>
    <recommendedName>
        <fullName evidence="1">F-box domain-containing protein</fullName>
    </recommendedName>
</protein>
<dbReference type="InterPro" id="IPR001810">
    <property type="entry name" value="F-box_dom"/>
</dbReference>
<gene>
    <name evidence="2" type="ORF">ARALYDRAFT_319134</name>
</gene>
<evidence type="ECO:0000313" key="3">
    <source>
        <dbReference type="Proteomes" id="UP000008694"/>
    </source>
</evidence>
<dbReference type="SMART" id="SM00256">
    <property type="entry name" value="FBOX"/>
    <property type="match status" value="1"/>
</dbReference>
<dbReference type="PANTHER" id="PTHR35546">
    <property type="entry name" value="F-BOX PROTEIN INTERACTION DOMAIN PROTEIN-RELATED"/>
    <property type="match status" value="1"/>
</dbReference>
<dbReference type="HOGENOM" id="CLU_029240_0_0_1"/>
<accession>D7L513</accession>
<proteinExistence type="predicted"/>
<dbReference type="Proteomes" id="UP000008694">
    <property type="component" value="Unassembled WGS sequence"/>
</dbReference>
<name>D7L513_ARALL</name>
<dbReference type="InterPro" id="IPR056592">
    <property type="entry name" value="Beta-prop_At3g26010-like"/>
</dbReference>
<dbReference type="SUPFAM" id="SSF81383">
    <property type="entry name" value="F-box domain"/>
    <property type="match status" value="1"/>
</dbReference>
<dbReference type="Gramene" id="fgenesh1_pm.C_scaffold_3002150">
    <property type="protein sequence ID" value="fgenesh1_pm.C_scaffold_3002150"/>
    <property type="gene ID" value="fgenesh1_pm.C_scaffold_3002150"/>
</dbReference>
<dbReference type="Pfam" id="PF24750">
    <property type="entry name" value="b-prop_At3g26010-like"/>
    <property type="match status" value="1"/>
</dbReference>
<evidence type="ECO:0000313" key="2">
    <source>
        <dbReference type="EMBL" id="EFH61891.1"/>
    </source>
</evidence>
<organism evidence="3">
    <name type="scientific">Arabidopsis lyrata subsp. lyrata</name>
    <name type="common">Lyre-leaved rock-cress</name>
    <dbReference type="NCBI Taxonomy" id="81972"/>
    <lineage>
        <taxon>Eukaryota</taxon>
        <taxon>Viridiplantae</taxon>
        <taxon>Streptophyta</taxon>
        <taxon>Embryophyta</taxon>
        <taxon>Tracheophyta</taxon>
        <taxon>Spermatophyta</taxon>
        <taxon>Magnoliopsida</taxon>
        <taxon>eudicotyledons</taxon>
        <taxon>Gunneridae</taxon>
        <taxon>Pentapetalae</taxon>
        <taxon>rosids</taxon>
        <taxon>malvids</taxon>
        <taxon>Brassicales</taxon>
        <taxon>Brassicaceae</taxon>
        <taxon>Camelineae</taxon>
        <taxon>Arabidopsis</taxon>
    </lineage>
</organism>
<dbReference type="InterPro" id="IPR011043">
    <property type="entry name" value="Gal_Oxase/kelch_b-propeller"/>
</dbReference>
<dbReference type="InterPro" id="IPR055290">
    <property type="entry name" value="At3g26010-like"/>
</dbReference>
<keyword evidence="3" id="KW-1185">Reference proteome</keyword>